<sequence length="222" mass="26193">MNKDIFYSFQESIEAIDKGRGRCLSHEDYWINIIFPGRVSLLMSEWISMEDIDNLEGYDDLLWQRVHKELGPLMGPYGFCAPPTRLFYFTLLFALFSWFILGILVGRSYLWPFGFIDYGMKLILVLPWWVSLIFLAFLAGVFVFLLWSIRSKVKKCDGKLAEKSDELKELVQDLIESALGLFKEENIDPQEYPLRLKFNDYHGLEYFKEEKDLEKYIAYLDV</sequence>
<name>A0A150J345_9EURY</name>
<organism evidence="2 3">
    <name type="scientific">Candidatus Methanofastidiosum methylothiophilum</name>
    <dbReference type="NCBI Taxonomy" id="1705564"/>
    <lineage>
        <taxon>Archaea</taxon>
        <taxon>Methanobacteriati</taxon>
        <taxon>Methanobacteriota</taxon>
        <taxon>Stenosarchaea group</taxon>
        <taxon>Candidatus Methanofastidiosia</taxon>
        <taxon>Candidatus Methanofastidiosales</taxon>
        <taxon>Candidatus Methanofastidiosaceae</taxon>
        <taxon>Candidatus Methanofastidiosum</taxon>
    </lineage>
</organism>
<dbReference type="AlphaFoldDB" id="A0A150J345"/>
<evidence type="ECO:0000313" key="3">
    <source>
        <dbReference type="Proteomes" id="UP000075578"/>
    </source>
</evidence>
<keyword evidence="1" id="KW-0812">Transmembrane</keyword>
<comment type="caution">
    <text evidence="2">The sequence shown here is derived from an EMBL/GenBank/DDBJ whole genome shotgun (WGS) entry which is preliminary data.</text>
</comment>
<keyword evidence="1" id="KW-0472">Membrane</keyword>
<evidence type="ECO:0000313" key="2">
    <source>
        <dbReference type="EMBL" id="KYC51657.1"/>
    </source>
</evidence>
<dbReference type="Proteomes" id="UP000075578">
    <property type="component" value="Unassembled WGS sequence"/>
</dbReference>
<feature type="transmembrane region" description="Helical" evidence="1">
    <location>
        <begin position="126"/>
        <end position="149"/>
    </location>
</feature>
<dbReference type="EMBL" id="LNGD01000059">
    <property type="protein sequence ID" value="KYC51657.1"/>
    <property type="molecule type" value="Genomic_DNA"/>
</dbReference>
<reference evidence="2 3" key="1">
    <citation type="journal article" date="2016" name="ISME J.">
        <title>Chasing the elusive Euryarchaeota class WSA2: genomes reveal a uniquely fastidious methyl-reducing methanogen.</title>
        <authorList>
            <person name="Nobu M.K."/>
            <person name="Narihiro T."/>
            <person name="Kuroda K."/>
            <person name="Mei R."/>
            <person name="Liu W.T."/>
        </authorList>
    </citation>
    <scope>NUCLEOTIDE SEQUENCE [LARGE SCALE GENOMIC DNA]</scope>
    <source>
        <strain evidence="2">U1lsi0528_Bin089</strain>
    </source>
</reference>
<feature type="transmembrane region" description="Helical" evidence="1">
    <location>
        <begin position="86"/>
        <end position="106"/>
    </location>
</feature>
<accession>A0A150J345</accession>
<keyword evidence="1" id="KW-1133">Transmembrane helix</keyword>
<gene>
    <name evidence="2" type="ORF">AMQ74_01049</name>
</gene>
<protein>
    <submittedName>
        <fullName evidence="2">Uncharacterized protein</fullName>
    </submittedName>
</protein>
<proteinExistence type="predicted"/>
<evidence type="ECO:0000256" key="1">
    <source>
        <dbReference type="SAM" id="Phobius"/>
    </source>
</evidence>